<evidence type="ECO:0000256" key="1">
    <source>
        <dbReference type="SAM" id="MobiDB-lite"/>
    </source>
</evidence>
<protein>
    <submittedName>
        <fullName evidence="2">Uncharacterized protein</fullName>
    </submittedName>
</protein>
<keyword evidence="3" id="KW-1185">Reference proteome</keyword>
<reference evidence="2 3" key="1">
    <citation type="submission" date="2016-10" db="EMBL/GenBank/DDBJ databases">
        <title>The genome sequence of Colletotrichum fioriniae PJ7.</title>
        <authorList>
            <person name="Baroncelli R."/>
        </authorList>
    </citation>
    <scope>NUCLEOTIDE SEQUENCE [LARGE SCALE GENOMIC DNA]</scope>
    <source>
        <strain evidence="2 3">IMI 309622</strain>
    </source>
</reference>
<sequence length="127" mass="14881">PYRLSVLHNEELHTERRRRRRRKKKSGRRRATALLRTMTGPEAELDQNRLQARPNQRRRGRACKSAAAPAANARHAASSQDQELERWLCVLGLWYPSEGKRRRQQRQQQRQQSTGIDGVCRSAAWKD</sequence>
<evidence type="ECO:0000313" key="2">
    <source>
        <dbReference type="EMBL" id="KAK1527439.1"/>
    </source>
</evidence>
<accession>A0AAI9YYB3</accession>
<name>A0AAI9YYB3_9PEZI</name>
<dbReference type="AlphaFoldDB" id="A0AAI9YYB3"/>
<feature type="compositionally biased region" description="Basic residues" evidence="1">
    <location>
        <begin position="15"/>
        <end position="31"/>
    </location>
</feature>
<comment type="caution">
    <text evidence="2">The sequence shown here is derived from an EMBL/GenBank/DDBJ whole genome shotgun (WGS) entry which is preliminary data.</text>
</comment>
<feature type="non-terminal residue" evidence="2">
    <location>
        <position position="1"/>
    </location>
</feature>
<proteinExistence type="predicted"/>
<dbReference type="GeneID" id="85339411"/>
<feature type="region of interest" description="Disordered" evidence="1">
    <location>
        <begin position="12"/>
        <end position="82"/>
    </location>
</feature>
<dbReference type="EMBL" id="MOOE01000007">
    <property type="protein sequence ID" value="KAK1527439.1"/>
    <property type="molecule type" value="Genomic_DNA"/>
</dbReference>
<organism evidence="2 3">
    <name type="scientific">Colletotrichum costaricense</name>
    <dbReference type="NCBI Taxonomy" id="1209916"/>
    <lineage>
        <taxon>Eukaryota</taxon>
        <taxon>Fungi</taxon>
        <taxon>Dikarya</taxon>
        <taxon>Ascomycota</taxon>
        <taxon>Pezizomycotina</taxon>
        <taxon>Sordariomycetes</taxon>
        <taxon>Hypocreomycetidae</taxon>
        <taxon>Glomerellales</taxon>
        <taxon>Glomerellaceae</taxon>
        <taxon>Colletotrichum</taxon>
        <taxon>Colletotrichum acutatum species complex</taxon>
    </lineage>
</organism>
<dbReference type="RefSeq" id="XP_060313756.1">
    <property type="nucleotide sequence ID" value="XM_060455864.1"/>
</dbReference>
<feature type="region of interest" description="Disordered" evidence="1">
    <location>
        <begin position="99"/>
        <end position="127"/>
    </location>
</feature>
<evidence type="ECO:0000313" key="3">
    <source>
        <dbReference type="Proteomes" id="UP001240678"/>
    </source>
</evidence>
<feature type="compositionally biased region" description="Low complexity" evidence="1">
    <location>
        <begin position="63"/>
        <end position="79"/>
    </location>
</feature>
<dbReference type="Proteomes" id="UP001240678">
    <property type="component" value="Unassembled WGS sequence"/>
</dbReference>
<gene>
    <name evidence="2" type="ORF">CCOS01_07701</name>
</gene>